<dbReference type="Proteomes" id="UP001596022">
    <property type="component" value="Unassembled WGS sequence"/>
</dbReference>
<gene>
    <name evidence="2" type="ORF">ACFO4N_09885</name>
</gene>
<dbReference type="EMBL" id="JBHSFW010000005">
    <property type="protein sequence ID" value="MFC4619021.1"/>
    <property type="molecule type" value="Genomic_DNA"/>
</dbReference>
<protein>
    <submittedName>
        <fullName evidence="2">Uncharacterized protein</fullName>
    </submittedName>
</protein>
<reference evidence="3" key="1">
    <citation type="journal article" date="2019" name="Int. J. Syst. Evol. Microbiol.">
        <title>The Global Catalogue of Microorganisms (GCM) 10K type strain sequencing project: providing services to taxonomists for standard genome sequencing and annotation.</title>
        <authorList>
            <consortium name="The Broad Institute Genomics Platform"/>
            <consortium name="The Broad Institute Genome Sequencing Center for Infectious Disease"/>
            <person name="Wu L."/>
            <person name="Ma J."/>
        </authorList>
    </citation>
    <scope>NUCLEOTIDE SEQUENCE [LARGE SCALE GENOMIC DNA]</scope>
    <source>
        <strain evidence="3">CGMCC 1.16306</strain>
    </source>
</reference>
<evidence type="ECO:0000256" key="1">
    <source>
        <dbReference type="SAM" id="MobiDB-lite"/>
    </source>
</evidence>
<evidence type="ECO:0000313" key="2">
    <source>
        <dbReference type="EMBL" id="MFC4619021.1"/>
    </source>
</evidence>
<proteinExistence type="predicted"/>
<evidence type="ECO:0000313" key="3">
    <source>
        <dbReference type="Proteomes" id="UP001596022"/>
    </source>
</evidence>
<accession>A0ABV9GPZ7</accession>
<comment type="caution">
    <text evidence="2">The sequence shown here is derived from an EMBL/GenBank/DDBJ whole genome shotgun (WGS) entry which is preliminary data.</text>
</comment>
<dbReference type="RefSeq" id="WP_376846126.1">
    <property type="nucleotide sequence ID" value="NZ_JBHSFW010000005.1"/>
</dbReference>
<feature type="region of interest" description="Disordered" evidence="1">
    <location>
        <begin position="1"/>
        <end position="35"/>
    </location>
</feature>
<sequence>MPHEALQNHHGDRHHCEGDHKHKDPHRHHRGAKTFRRGRALAFLEMMNLKRSTLKQQLKSPELQSIQQVLVGELKAIEMVINEFAQLFELHEFEGIEKGGKNTVEDDEQEK</sequence>
<organism evidence="2 3">
    <name type="scientific">Camelliibacillus cellulosilyticus</name>
    <dbReference type="NCBI Taxonomy" id="2174486"/>
    <lineage>
        <taxon>Bacteria</taxon>
        <taxon>Bacillati</taxon>
        <taxon>Bacillota</taxon>
        <taxon>Bacilli</taxon>
        <taxon>Bacillales</taxon>
        <taxon>Sporolactobacillaceae</taxon>
        <taxon>Camelliibacillus</taxon>
    </lineage>
</organism>
<feature type="compositionally biased region" description="Basic residues" evidence="1">
    <location>
        <begin position="23"/>
        <end position="35"/>
    </location>
</feature>
<name>A0ABV9GPZ7_9BACL</name>
<feature type="compositionally biased region" description="Basic and acidic residues" evidence="1">
    <location>
        <begin position="1"/>
        <end position="22"/>
    </location>
</feature>
<keyword evidence="3" id="KW-1185">Reference proteome</keyword>